<dbReference type="GeneID" id="36397369"/>
<dbReference type="AlphaFoldDB" id="A0A0P1AXF8"/>
<dbReference type="RefSeq" id="XP_024582353.1">
    <property type="nucleotide sequence ID" value="XM_024716790.1"/>
</dbReference>
<reference evidence="2" key="1">
    <citation type="submission" date="2014-09" db="EMBL/GenBank/DDBJ databases">
        <authorList>
            <person name="Sharma Rahul"/>
            <person name="Thines Marco"/>
        </authorList>
    </citation>
    <scope>NUCLEOTIDE SEQUENCE [LARGE SCALE GENOMIC DNA]</scope>
</reference>
<name>A0A0P1AXF8_PLAHL</name>
<keyword evidence="2" id="KW-1185">Reference proteome</keyword>
<sequence length="154" mass="17056">MEIIYKKLSSIEEAMKLGLNAECNFKSARLGKNVYPHCSSSEHTPMDLSYAEKECTELQAAGHRLAVRNPKGTAHVLKQSLHATNGTVERGPRHLGQDLSDARGVARYPLDKDHRASSTSSDVVNIIKAPVEQVELTLNDGNVVYYLQDAERRP</sequence>
<evidence type="ECO:0000313" key="1">
    <source>
        <dbReference type="EMBL" id="CEG45984.1"/>
    </source>
</evidence>
<proteinExistence type="predicted"/>
<evidence type="ECO:0000313" key="2">
    <source>
        <dbReference type="Proteomes" id="UP000054928"/>
    </source>
</evidence>
<dbReference type="EMBL" id="CCYD01001864">
    <property type="protein sequence ID" value="CEG45984.1"/>
    <property type="molecule type" value="Genomic_DNA"/>
</dbReference>
<accession>A0A0P1AXF8</accession>
<organism evidence="1 2">
    <name type="scientific">Plasmopara halstedii</name>
    <name type="common">Downy mildew of sunflower</name>
    <dbReference type="NCBI Taxonomy" id="4781"/>
    <lineage>
        <taxon>Eukaryota</taxon>
        <taxon>Sar</taxon>
        <taxon>Stramenopiles</taxon>
        <taxon>Oomycota</taxon>
        <taxon>Peronosporomycetes</taxon>
        <taxon>Peronosporales</taxon>
        <taxon>Peronosporaceae</taxon>
        <taxon>Plasmopara</taxon>
    </lineage>
</organism>
<dbReference type="Proteomes" id="UP000054928">
    <property type="component" value="Unassembled WGS sequence"/>
</dbReference>
<protein>
    <submittedName>
        <fullName evidence="1">Uncharacterized protein</fullName>
    </submittedName>
</protein>